<dbReference type="SMART" id="SM00382">
    <property type="entry name" value="AAA"/>
    <property type="match status" value="1"/>
</dbReference>
<dbReference type="GO" id="GO:0016887">
    <property type="term" value="F:ATP hydrolysis activity"/>
    <property type="evidence" value="ECO:0007669"/>
    <property type="project" value="InterPro"/>
</dbReference>
<reference evidence="8" key="1">
    <citation type="submission" date="2023-01" db="EMBL/GenBank/DDBJ databases">
        <title>The diversity of Class Acidimicrobiia in South China Sea sediment environments and the proposal of Iamia marina sp. nov., a novel species of the genus Iamia.</title>
        <authorList>
            <person name="He Y."/>
            <person name="Tian X."/>
        </authorList>
    </citation>
    <scope>NUCLEOTIDE SEQUENCE</scope>
    <source>
        <strain evidence="8">DSM 19957</strain>
    </source>
</reference>
<evidence type="ECO:0000256" key="2">
    <source>
        <dbReference type="ARBA" id="ARBA00022505"/>
    </source>
</evidence>
<dbReference type="KEGG" id="ima:PO878_07815"/>
<proteinExistence type="predicted"/>
<dbReference type="PROSITE" id="PS51866">
    <property type="entry name" value="MOP"/>
    <property type="match status" value="1"/>
</dbReference>
<dbReference type="InterPro" id="IPR003439">
    <property type="entry name" value="ABC_transporter-like_ATP-bd"/>
</dbReference>
<evidence type="ECO:0000256" key="1">
    <source>
        <dbReference type="ARBA" id="ARBA00022448"/>
    </source>
</evidence>
<evidence type="ECO:0000313" key="8">
    <source>
        <dbReference type="EMBL" id="WCO68634.1"/>
    </source>
</evidence>
<keyword evidence="1" id="KW-0813">Transport</keyword>
<gene>
    <name evidence="8" type="ORF">PO878_07815</name>
</gene>
<dbReference type="InterPro" id="IPR005116">
    <property type="entry name" value="Transp-assoc_OB_typ1"/>
</dbReference>
<keyword evidence="2 5" id="KW-0500">Molybdenum</keyword>
<dbReference type="SUPFAM" id="SSF52540">
    <property type="entry name" value="P-loop containing nucleoside triphosphate hydrolases"/>
    <property type="match status" value="1"/>
</dbReference>
<dbReference type="GO" id="GO:0015689">
    <property type="term" value="P:molybdate ion transport"/>
    <property type="evidence" value="ECO:0007669"/>
    <property type="project" value="InterPro"/>
</dbReference>
<name>A0AAF0BXE4_9ACTN</name>
<dbReference type="EMBL" id="CP116942">
    <property type="protein sequence ID" value="WCO68634.1"/>
    <property type="molecule type" value="Genomic_DNA"/>
</dbReference>
<evidence type="ECO:0000259" key="6">
    <source>
        <dbReference type="PROSITE" id="PS50893"/>
    </source>
</evidence>
<dbReference type="InterPro" id="IPR004606">
    <property type="entry name" value="Mop_domain"/>
</dbReference>
<dbReference type="PANTHER" id="PTHR42781:SF9">
    <property type="entry name" value="AMINO ACID ABC TRANSPORTER, ATP-BINDING PROTEIN-RELATED"/>
    <property type="match status" value="1"/>
</dbReference>
<dbReference type="InterPro" id="IPR027417">
    <property type="entry name" value="P-loop_NTPase"/>
</dbReference>
<evidence type="ECO:0000259" key="7">
    <source>
        <dbReference type="PROSITE" id="PS51866"/>
    </source>
</evidence>
<dbReference type="Pfam" id="PF00005">
    <property type="entry name" value="ABC_tran"/>
    <property type="match status" value="1"/>
</dbReference>
<dbReference type="AlphaFoldDB" id="A0AAF0BXE4"/>
<keyword evidence="3" id="KW-0547">Nucleotide-binding</keyword>
<dbReference type="InterPro" id="IPR050093">
    <property type="entry name" value="ABC_SmlMolc_Importer"/>
</dbReference>
<evidence type="ECO:0000313" key="9">
    <source>
        <dbReference type="Proteomes" id="UP001216390"/>
    </source>
</evidence>
<accession>A0AAF0BXE4</accession>
<feature type="domain" description="ABC transporter" evidence="6">
    <location>
        <begin position="8"/>
        <end position="247"/>
    </location>
</feature>
<dbReference type="Gene3D" id="3.40.50.300">
    <property type="entry name" value="P-loop containing nucleotide triphosphate hydrolases"/>
    <property type="match status" value="1"/>
</dbReference>
<protein>
    <submittedName>
        <fullName evidence="8">ABC transporter ATP-binding protein</fullName>
    </submittedName>
</protein>
<dbReference type="GO" id="GO:0005524">
    <property type="term" value="F:ATP binding"/>
    <property type="evidence" value="ECO:0007669"/>
    <property type="project" value="UniProtKB-KW"/>
</dbReference>
<organism evidence="8 9">
    <name type="scientific">Iamia majanohamensis</name>
    <dbReference type="NCBI Taxonomy" id="467976"/>
    <lineage>
        <taxon>Bacteria</taxon>
        <taxon>Bacillati</taxon>
        <taxon>Actinomycetota</taxon>
        <taxon>Acidimicrobiia</taxon>
        <taxon>Acidimicrobiales</taxon>
        <taxon>Iamiaceae</taxon>
        <taxon>Iamia</taxon>
    </lineage>
</organism>
<dbReference type="Pfam" id="PF03459">
    <property type="entry name" value="TOBE"/>
    <property type="match status" value="1"/>
</dbReference>
<keyword evidence="9" id="KW-1185">Reference proteome</keyword>
<evidence type="ECO:0000256" key="3">
    <source>
        <dbReference type="ARBA" id="ARBA00022741"/>
    </source>
</evidence>
<evidence type="ECO:0000256" key="5">
    <source>
        <dbReference type="PROSITE-ProRule" id="PRU01213"/>
    </source>
</evidence>
<dbReference type="InterPro" id="IPR017871">
    <property type="entry name" value="ABC_transporter-like_CS"/>
</dbReference>
<dbReference type="InterPro" id="IPR003593">
    <property type="entry name" value="AAA+_ATPase"/>
</dbReference>
<keyword evidence="4 8" id="KW-0067">ATP-binding</keyword>
<feature type="domain" description="Mop" evidence="7">
    <location>
        <begin position="302"/>
        <end position="366"/>
    </location>
</feature>
<dbReference type="PANTHER" id="PTHR42781">
    <property type="entry name" value="SPERMIDINE/PUTRESCINE IMPORT ATP-BINDING PROTEIN POTA"/>
    <property type="match status" value="1"/>
</dbReference>
<dbReference type="Gene3D" id="2.40.50.100">
    <property type="match status" value="1"/>
</dbReference>
<dbReference type="PROSITE" id="PS50893">
    <property type="entry name" value="ABC_TRANSPORTER_2"/>
    <property type="match status" value="1"/>
</dbReference>
<dbReference type="SUPFAM" id="SSF50331">
    <property type="entry name" value="MOP-like"/>
    <property type="match status" value="1"/>
</dbReference>
<dbReference type="PROSITE" id="PS00211">
    <property type="entry name" value="ABC_TRANSPORTER_1"/>
    <property type="match status" value="1"/>
</dbReference>
<sequence length="367" mass="38098">MSAPAPDPPTTDGLRARVVVRRAGFALDVDLDVAPGEVLGLLGPNGAGKSTLLRALAGLVPLDEGRTTLGGRILDDPAGGVRTPPEHRPIGVVFQDLRLFPTLTAVENVAFGLRARGTGRGPAREAATAWLDRVGLADQATARPAALSGGQAQRVALARALAPGPGLLLLDEPLSALDVATRAEVRRDLRTHLAGFAGPALVVTHDPVDALTLTDRLVVLEGGRAIQDGAPAEVAARPRSPWVADLLGVSLLPGTVQGPGAVRLDRVDRTLATRSTADQAVGDEVHVAIRPRAVALHRERPGGSPRNAWEAVVAGVETDADRVRVQTEGPAPVTAEITPAALAELALAVGDRVWLAVKATEVDVYPR</sequence>
<evidence type="ECO:0000256" key="4">
    <source>
        <dbReference type="ARBA" id="ARBA00022840"/>
    </source>
</evidence>
<dbReference type="Proteomes" id="UP001216390">
    <property type="component" value="Chromosome"/>
</dbReference>
<dbReference type="RefSeq" id="WP_272738150.1">
    <property type="nucleotide sequence ID" value="NZ_CP116942.1"/>
</dbReference>
<dbReference type="InterPro" id="IPR008995">
    <property type="entry name" value="Mo/tungstate-bd_C_term_dom"/>
</dbReference>